<dbReference type="Pfam" id="PF00145">
    <property type="entry name" value="DNA_methylase"/>
    <property type="match status" value="1"/>
</dbReference>
<dbReference type="GO" id="GO:0032259">
    <property type="term" value="P:methylation"/>
    <property type="evidence" value="ECO:0007669"/>
    <property type="project" value="UniProtKB-KW"/>
</dbReference>
<accession>E0PRB8</accession>
<reference evidence="9 10" key="1">
    <citation type="submission" date="2010-07" db="EMBL/GenBank/DDBJ databases">
        <authorList>
            <person name="Muzny D."/>
            <person name="Qin X."/>
            <person name="Deng J."/>
            <person name="Jiang H."/>
            <person name="Liu Y."/>
            <person name="Qu J."/>
            <person name="Song X.-Z."/>
            <person name="Zhang L."/>
            <person name="Thornton R."/>
            <person name="Coyle M."/>
            <person name="Francisco L."/>
            <person name="Jackson L."/>
            <person name="Javaid M."/>
            <person name="Korchina V."/>
            <person name="Kovar C."/>
            <person name="Mata R."/>
            <person name="Mathew T."/>
            <person name="Ngo R."/>
            <person name="Nguyen L."/>
            <person name="Nguyen N."/>
            <person name="Okwuonu G."/>
            <person name="Ongeri F."/>
            <person name="Pham C."/>
            <person name="Simmons D."/>
            <person name="Wilczek-Boney K."/>
            <person name="Hale W."/>
            <person name="Jakkamsetti A."/>
            <person name="Pham P."/>
            <person name="Ruth R."/>
            <person name="San Lucas F."/>
            <person name="Warren J."/>
            <person name="Zhang J."/>
            <person name="Zhao Z."/>
            <person name="Zhou C."/>
            <person name="Zhu D."/>
            <person name="Lee S."/>
            <person name="Bess C."/>
            <person name="Blankenburg K."/>
            <person name="Forbes L."/>
            <person name="Fu Q."/>
            <person name="Gubbala S."/>
            <person name="Hirani K."/>
            <person name="Jayaseelan J.C."/>
            <person name="Lara F."/>
            <person name="Munidasa M."/>
            <person name="Palculict T."/>
            <person name="Patil S."/>
            <person name="Pu L.-L."/>
            <person name="Saada N."/>
            <person name="Tang L."/>
            <person name="Weissenberger G."/>
            <person name="Zhu Y."/>
            <person name="Hemphill L."/>
            <person name="Shang Y."/>
            <person name="Youmans B."/>
            <person name="Ayvaz T."/>
            <person name="Ross M."/>
            <person name="Santibanez J."/>
            <person name="Aqrawi P."/>
            <person name="Gross S."/>
            <person name="Joshi V."/>
            <person name="Fowler G."/>
            <person name="Nazareth L."/>
            <person name="Reid J."/>
            <person name="Worley K."/>
            <person name="Petrosino J."/>
            <person name="Highlander S."/>
            <person name="Gibbs R."/>
        </authorList>
    </citation>
    <scope>NUCLEOTIDE SEQUENCE [LARGE SCALE GENOMIC DNA]</scope>
    <source>
        <strain evidence="9 10">ATCC 6249</strain>
    </source>
</reference>
<dbReference type="InterPro" id="IPR001525">
    <property type="entry name" value="C5_MeTfrase"/>
</dbReference>
<dbReference type="GO" id="GO:0044027">
    <property type="term" value="P:negative regulation of gene expression via chromosomal CpG island methylation"/>
    <property type="evidence" value="ECO:0007669"/>
    <property type="project" value="TreeGrafter"/>
</dbReference>
<evidence type="ECO:0000256" key="2">
    <source>
        <dbReference type="ARBA" id="ARBA00022679"/>
    </source>
</evidence>
<dbReference type="InterPro" id="IPR010982">
    <property type="entry name" value="Lambda_DNA-bd_dom_sf"/>
</dbReference>
<dbReference type="PROSITE" id="PS51679">
    <property type="entry name" value="SAM_MT_C5"/>
    <property type="match status" value="1"/>
</dbReference>
<gene>
    <name evidence="9" type="primary">dcm</name>
    <name evidence="9" type="ORF">HMPREF8571_1039</name>
</gene>
<dbReference type="GO" id="GO:0003677">
    <property type="term" value="F:DNA binding"/>
    <property type="evidence" value="ECO:0007669"/>
    <property type="project" value="InterPro"/>
</dbReference>
<protein>
    <recommendedName>
        <fullName evidence="7">Cytosine-specific methyltransferase</fullName>
        <ecNumber evidence="7">2.1.1.37</ecNumber>
    </recommendedName>
</protein>
<comment type="similarity">
    <text evidence="5 6">Belongs to the class I-like SAM-binding methyltransferase superfamily. C5-methyltransferase family.</text>
</comment>
<dbReference type="EMBL" id="AEEN01000012">
    <property type="protein sequence ID" value="EFM31669.1"/>
    <property type="molecule type" value="Genomic_DNA"/>
</dbReference>
<dbReference type="PROSITE" id="PS50943">
    <property type="entry name" value="HTH_CROC1"/>
    <property type="match status" value="1"/>
</dbReference>
<dbReference type="PANTHER" id="PTHR10629:SF52">
    <property type="entry name" value="DNA (CYTOSINE-5)-METHYLTRANSFERASE 1"/>
    <property type="match status" value="1"/>
</dbReference>
<feature type="domain" description="HTH cro/C1-type" evidence="8">
    <location>
        <begin position="13"/>
        <end position="52"/>
    </location>
</feature>
<evidence type="ECO:0000256" key="3">
    <source>
        <dbReference type="ARBA" id="ARBA00022691"/>
    </source>
</evidence>
<keyword evidence="4" id="KW-0680">Restriction system</keyword>
<dbReference type="GO" id="GO:0003886">
    <property type="term" value="F:DNA (cytosine-5-)-methyltransferase activity"/>
    <property type="evidence" value="ECO:0007669"/>
    <property type="project" value="UniProtKB-EC"/>
</dbReference>
<dbReference type="HOGENOM" id="CLU_006958_2_2_9"/>
<evidence type="ECO:0000259" key="8">
    <source>
        <dbReference type="PROSITE" id="PS50943"/>
    </source>
</evidence>
<dbReference type="PROSITE" id="PS00094">
    <property type="entry name" value="C5_MTASE_1"/>
    <property type="match status" value="1"/>
</dbReference>
<comment type="caution">
    <text evidence="9">The sequence shown here is derived from an EMBL/GenBank/DDBJ whole genome shotgun (WGS) entry which is preliminary data.</text>
</comment>
<keyword evidence="3 5" id="KW-0949">S-adenosyl-L-methionine</keyword>
<evidence type="ECO:0000313" key="9">
    <source>
        <dbReference type="EMBL" id="EFM31669.1"/>
    </source>
</evidence>
<dbReference type="PANTHER" id="PTHR10629">
    <property type="entry name" value="CYTOSINE-SPECIFIC METHYLTRANSFERASE"/>
    <property type="match status" value="1"/>
</dbReference>
<name>E0PRB8_STRMT</name>
<evidence type="ECO:0000256" key="6">
    <source>
        <dbReference type="RuleBase" id="RU000416"/>
    </source>
</evidence>
<dbReference type="Proteomes" id="UP000003823">
    <property type="component" value="Unassembled WGS sequence"/>
</dbReference>
<evidence type="ECO:0000313" key="10">
    <source>
        <dbReference type="Proteomes" id="UP000003823"/>
    </source>
</evidence>
<dbReference type="SUPFAM" id="SSF53335">
    <property type="entry name" value="S-adenosyl-L-methionine-dependent methyltransferases"/>
    <property type="match status" value="1"/>
</dbReference>
<dbReference type="Gene3D" id="3.90.120.10">
    <property type="entry name" value="DNA Methylase, subunit A, domain 2"/>
    <property type="match status" value="1"/>
</dbReference>
<dbReference type="eggNOG" id="COG0270">
    <property type="taxonomic scope" value="Bacteria"/>
</dbReference>
<dbReference type="GO" id="GO:0009307">
    <property type="term" value="P:DNA restriction-modification system"/>
    <property type="evidence" value="ECO:0007669"/>
    <property type="project" value="UniProtKB-KW"/>
</dbReference>
<dbReference type="PRINTS" id="PR00105">
    <property type="entry name" value="C5METTRFRASE"/>
</dbReference>
<dbReference type="SUPFAM" id="SSF47413">
    <property type="entry name" value="lambda repressor-like DNA-binding domains"/>
    <property type="match status" value="1"/>
</dbReference>
<dbReference type="eggNOG" id="COG3655">
    <property type="taxonomic scope" value="Bacteria"/>
</dbReference>
<keyword evidence="2 5" id="KW-0808">Transferase</keyword>
<feature type="active site" evidence="5">
    <location>
        <position position="147"/>
    </location>
</feature>
<evidence type="ECO:0000256" key="1">
    <source>
        <dbReference type="ARBA" id="ARBA00022603"/>
    </source>
</evidence>
<evidence type="ECO:0000256" key="5">
    <source>
        <dbReference type="PROSITE-ProRule" id="PRU01016"/>
    </source>
</evidence>
<dbReference type="InterPro" id="IPR029063">
    <property type="entry name" value="SAM-dependent_MTases_sf"/>
</dbReference>
<dbReference type="InterPro" id="IPR018117">
    <property type="entry name" value="C5_DNA_meth_AS"/>
</dbReference>
<keyword evidence="1 5" id="KW-0489">Methyltransferase</keyword>
<dbReference type="InterPro" id="IPR001387">
    <property type="entry name" value="Cro/C1-type_HTH"/>
</dbReference>
<evidence type="ECO:0000256" key="4">
    <source>
        <dbReference type="ARBA" id="ARBA00022747"/>
    </source>
</evidence>
<dbReference type="EC" id="2.1.1.37" evidence="7"/>
<dbReference type="Gene3D" id="1.10.260.40">
    <property type="entry name" value="lambda repressor-like DNA-binding domains"/>
    <property type="match status" value="1"/>
</dbReference>
<organism evidence="9 10">
    <name type="scientific">Streptococcus mitis ATCC 6249</name>
    <dbReference type="NCBI Taxonomy" id="864567"/>
    <lineage>
        <taxon>Bacteria</taxon>
        <taxon>Bacillati</taxon>
        <taxon>Bacillota</taxon>
        <taxon>Bacilli</taxon>
        <taxon>Lactobacillales</taxon>
        <taxon>Streptococcaceae</taxon>
        <taxon>Streptococcus</taxon>
        <taxon>Streptococcus mitis group</taxon>
    </lineage>
</organism>
<sequence length="450" mass="51809">MGKSRLCIQDVHKQTKLARSTITQLYHDRATRIDFETIEKLCKLFDCEIGDLLTLEGTKEELEQDRINFRGISLFASAGVAETYFEKHGIHVKVAAELLPERVRIYKHLYPNVNVFQGDLTDKEVYDEVIKAAIDEKCDFLIATPPCQGMSTAGKKLKDDPRNRLIMVVVEAIKQLKPKFVIIENVPEMLNTMIEINGEWVLINDYLVAELGEEYRFNENKVVSAKNYGVAQSRERCVYLLSRIDTNIQWEFPEPSTKIVTMRDAIGDLPSLDPDVTDISEEERVKLFPDYYIKKERGLAVSKWHFPPKHKYRHVIAMMHTPEGCSAWENEKYYPTLADGTKSKGYKNTYKRQWWDKPAYTVTKYTSRIGSQENGHPGFVIVDSANEEERIWSDARVLSIFELMRVSSLPDDWNIPDNASSNLIREILGEGVPPKLIEQAIIRLEQLLSE</sequence>
<dbReference type="Pfam" id="PF13443">
    <property type="entry name" value="HTH_26"/>
    <property type="match status" value="1"/>
</dbReference>
<dbReference type="NCBIfam" id="TIGR00675">
    <property type="entry name" value="dcm"/>
    <property type="match status" value="1"/>
</dbReference>
<evidence type="ECO:0000256" key="7">
    <source>
        <dbReference type="RuleBase" id="RU000417"/>
    </source>
</evidence>
<comment type="catalytic activity">
    <reaction evidence="7">
        <text>a 2'-deoxycytidine in DNA + S-adenosyl-L-methionine = a 5-methyl-2'-deoxycytidine in DNA + S-adenosyl-L-homocysteine + H(+)</text>
        <dbReference type="Rhea" id="RHEA:13681"/>
        <dbReference type="Rhea" id="RHEA-COMP:11369"/>
        <dbReference type="Rhea" id="RHEA-COMP:11370"/>
        <dbReference type="ChEBI" id="CHEBI:15378"/>
        <dbReference type="ChEBI" id="CHEBI:57856"/>
        <dbReference type="ChEBI" id="CHEBI:59789"/>
        <dbReference type="ChEBI" id="CHEBI:85452"/>
        <dbReference type="ChEBI" id="CHEBI:85454"/>
        <dbReference type="EC" id="2.1.1.37"/>
    </reaction>
</comment>
<dbReference type="AlphaFoldDB" id="E0PRB8"/>
<proteinExistence type="inferred from homology"/>
<dbReference type="InterPro" id="IPR050390">
    <property type="entry name" value="C5-Methyltransferase"/>
</dbReference>
<dbReference type="Gene3D" id="3.40.50.150">
    <property type="entry name" value="Vaccinia Virus protein VP39"/>
    <property type="match status" value="1"/>
</dbReference>